<evidence type="ECO:0000256" key="1">
    <source>
        <dbReference type="SAM" id="Phobius"/>
    </source>
</evidence>
<protein>
    <recommendedName>
        <fullName evidence="3">DUF1269 domain-containing protein</fullName>
    </recommendedName>
</protein>
<sequence>MKTRHVFSTPDLATAQATMDAARDAGVDDADILLIARSDIELESIPNERKEADTDLMPAALRGAGYGGAAGLLAGLVAVVVTPIGLTIAGAAAAAAAGAMVGCWASALMGSALPDPIRRKFDDQIRQGRILVVIDGDRDLLTQAEASVLARTAGAVLLPFDAPKALA</sequence>
<keyword evidence="1" id="KW-0812">Transmembrane</keyword>
<feature type="transmembrane region" description="Helical" evidence="1">
    <location>
        <begin position="59"/>
        <end position="82"/>
    </location>
</feature>
<dbReference type="InterPro" id="IPR052948">
    <property type="entry name" value="Low_temp-induced_all0457"/>
</dbReference>
<keyword evidence="1" id="KW-1133">Transmembrane helix</keyword>
<dbReference type="AlphaFoldDB" id="A0AAU8MVS9"/>
<accession>A0AAU8MVS9</accession>
<dbReference type="PANTHER" id="PTHR36109">
    <property type="entry name" value="MEMBRANE PROTEIN-RELATED"/>
    <property type="match status" value="1"/>
</dbReference>
<name>A0AAU8MVS9_9GAMM</name>
<dbReference type="RefSeq" id="WP_363800543.1">
    <property type="nucleotide sequence ID" value="NZ_CP159925.1"/>
</dbReference>
<reference evidence="2" key="1">
    <citation type="submission" date="2024-06" db="EMBL/GenBank/DDBJ databases">
        <authorList>
            <person name="Li S."/>
        </authorList>
    </citation>
    <scope>NUCLEOTIDE SEQUENCE</scope>
    <source>
        <strain evidence="2">SR10</strain>
    </source>
</reference>
<dbReference type="PANTHER" id="PTHR36109:SF2">
    <property type="entry name" value="MEMBRANE PROTEIN"/>
    <property type="match status" value="1"/>
</dbReference>
<keyword evidence="1" id="KW-0472">Membrane</keyword>
<feature type="transmembrane region" description="Helical" evidence="1">
    <location>
        <begin position="88"/>
        <end position="110"/>
    </location>
</feature>
<proteinExistence type="predicted"/>
<dbReference type="EMBL" id="CP159925">
    <property type="protein sequence ID" value="XCO77199.1"/>
    <property type="molecule type" value="Genomic_DNA"/>
</dbReference>
<evidence type="ECO:0000313" key="2">
    <source>
        <dbReference type="EMBL" id="XCO77199.1"/>
    </source>
</evidence>
<evidence type="ECO:0008006" key="3">
    <source>
        <dbReference type="Google" id="ProtNLM"/>
    </source>
</evidence>
<organism evidence="2">
    <name type="scientific">Lysobacter firmicutimachus</name>
    <dbReference type="NCBI Taxonomy" id="1792846"/>
    <lineage>
        <taxon>Bacteria</taxon>
        <taxon>Pseudomonadati</taxon>
        <taxon>Pseudomonadota</taxon>
        <taxon>Gammaproteobacteria</taxon>
        <taxon>Lysobacterales</taxon>
        <taxon>Lysobacteraceae</taxon>
        <taxon>Lysobacter</taxon>
    </lineage>
</organism>
<gene>
    <name evidence="2" type="ORF">ABU614_10585</name>
</gene>